<dbReference type="InterPro" id="IPR027485">
    <property type="entry name" value="AMMECR1_N"/>
</dbReference>
<dbReference type="PANTHER" id="PTHR13016">
    <property type="entry name" value="AMMECR1 HOMOLOG"/>
    <property type="match status" value="1"/>
</dbReference>
<dbReference type="NCBIfam" id="TIGR04335">
    <property type="entry name" value="AmmeMemoSam_A"/>
    <property type="match status" value="1"/>
</dbReference>
<sequence length="202" mass="23064">MPLTPYNHYNKGELTQLLDIAREAIRGHLFDDPSGIPELELYTKKMRLPAACFVTLEVAGQLQGSIGTTRPTLPLVLEIHNKAISSAYEDRRFMPLAEEQLDTLTIEVSVLSQLEPLKFEDEAALVDYLSQHQIGVQLTFEHKQAVMLPQAWCHYTTPSKFIQMLKLKAGLAMNFWHPDIVIEIFTVDSLKEKYNSIRGQYF</sequence>
<dbReference type="Gene3D" id="3.30.1490.150">
    <property type="entry name" value="Hypothetical protein ph0010, domain 2"/>
    <property type="match status" value="1"/>
</dbReference>
<evidence type="ECO:0000313" key="3">
    <source>
        <dbReference type="EMBL" id="QOD57417.1"/>
    </source>
</evidence>
<dbReference type="Gene3D" id="3.30.700.20">
    <property type="entry name" value="Hypothetical protein ph0010, domain 1"/>
    <property type="match status" value="1"/>
</dbReference>
<dbReference type="PANTHER" id="PTHR13016:SF0">
    <property type="entry name" value="AMME SYNDROME CANDIDATE GENE 1 PROTEIN"/>
    <property type="match status" value="1"/>
</dbReference>
<organism evidence="3 5">
    <name type="scientific">Photobacterium damsela subsp. piscicida</name>
    <name type="common">Pasteurella piscicida</name>
    <dbReference type="NCBI Taxonomy" id="38294"/>
    <lineage>
        <taxon>Bacteria</taxon>
        <taxon>Pseudomonadati</taxon>
        <taxon>Pseudomonadota</taxon>
        <taxon>Gammaproteobacteria</taxon>
        <taxon>Vibrionales</taxon>
        <taxon>Vibrionaceae</taxon>
        <taxon>Photobacterium</taxon>
    </lineage>
</organism>
<dbReference type="EMBL" id="AP018045">
    <property type="protein sequence ID" value="BAX53501.1"/>
    <property type="molecule type" value="Genomic_DNA"/>
</dbReference>
<name>A0A1V1V4F4_PHODP</name>
<dbReference type="InterPro" id="IPR002733">
    <property type="entry name" value="AMMECR1_domain"/>
</dbReference>
<dbReference type="Pfam" id="PF01871">
    <property type="entry name" value="AMMECR1"/>
    <property type="match status" value="1"/>
</dbReference>
<reference evidence="4" key="2">
    <citation type="submission" date="2017-05" db="EMBL/GenBank/DDBJ databases">
        <title>Whole genome sequence of fish pathogenic bacteria, Photobacterium damselae subsp. piscicida, strain 91-197, isolated from hybrid striped bass (Morone sp.) in USA.</title>
        <authorList>
            <person name="Teru Y."/>
            <person name="Hikima J."/>
            <person name="Kono T."/>
            <person name="Sakai M."/>
            <person name="Takano T."/>
            <person name="Hawke J.P."/>
            <person name="Takeyama H."/>
            <person name="Aoki T."/>
        </authorList>
    </citation>
    <scope>NUCLEOTIDE SEQUENCE [LARGE SCALE GENOMIC DNA]</scope>
    <source>
        <strain evidence="4">91-197</strain>
    </source>
</reference>
<gene>
    <name evidence="3" type="primary">amrA</name>
    <name evidence="3" type="ORF">IC627_05545</name>
    <name evidence="2" type="ORF">PDPUS_1_02127</name>
</gene>
<dbReference type="InterPro" id="IPR036071">
    <property type="entry name" value="AMMECR1_dom_sf"/>
</dbReference>
<evidence type="ECO:0000313" key="2">
    <source>
        <dbReference type="EMBL" id="BAX53501.1"/>
    </source>
</evidence>
<evidence type="ECO:0000313" key="5">
    <source>
        <dbReference type="Proteomes" id="UP000516656"/>
    </source>
</evidence>
<dbReference type="InterPro" id="IPR027623">
    <property type="entry name" value="AmmeMemoSam_A"/>
</dbReference>
<dbReference type="RefSeq" id="WP_086957011.1">
    <property type="nucleotide sequence ID" value="NZ_CP061861.1"/>
</dbReference>
<proteinExistence type="predicted"/>
<accession>A0A1V1V4F4</accession>
<evidence type="ECO:0000259" key="1">
    <source>
        <dbReference type="PROSITE" id="PS51112"/>
    </source>
</evidence>
<dbReference type="EMBL" id="CP061854">
    <property type="protein sequence ID" value="QOD57417.1"/>
    <property type="molecule type" value="Genomic_DNA"/>
</dbReference>
<dbReference type="Proteomes" id="UP000516656">
    <property type="component" value="Chromosome 1"/>
</dbReference>
<dbReference type="SUPFAM" id="SSF143447">
    <property type="entry name" value="AMMECR1-like"/>
    <property type="match status" value="1"/>
</dbReference>
<dbReference type="AlphaFoldDB" id="A0A1V1V4F4"/>
<reference evidence="3 5" key="3">
    <citation type="submission" date="2020-09" db="EMBL/GenBank/DDBJ databases">
        <title>Complete, closed and curated genome sequences of Photobacterium damselae subsp. piscicida isolates from Australia indicate localised evolution and additional plasmid-borne pathogenicity mechanisms.</title>
        <authorList>
            <person name="Baseggio L."/>
            <person name="Silayeva O."/>
            <person name="Buller N."/>
            <person name="Landos M."/>
            <person name="Engelstaedter J."/>
            <person name="Barnes A.C."/>
        </authorList>
    </citation>
    <scope>NUCLEOTIDE SEQUENCE [LARGE SCALE GENOMIC DNA]</scope>
    <source>
        <strain evidence="3 5">AS-16-0540-1</strain>
    </source>
</reference>
<dbReference type="Proteomes" id="UP000218676">
    <property type="component" value="Chromosome 1"/>
</dbReference>
<feature type="domain" description="AMMECR1" evidence="1">
    <location>
        <begin position="12"/>
        <end position="201"/>
    </location>
</feature>
<reference evidence="2" key="1">
    <citation type="journal article" date="2017" name="Genome Announc.">
        <title>Whole-Genome Sequence of Photobacterium damselae subsp. piscicida Strain 91-197, Isolated from Hybrid Striped Bass (Morone sp.) in the United States.</title>
        <authorList>
            <person name="Teru Y."/>
            <person name="Hikima J."/>
            <person name="Kono T."/>
            <person name="Sakai M."/>
            <person name="Takano T."/>
            <person name="Hawke J.P."/>
            <person name="Takeyama H."/>
            <person name="Aoki T."/>
        </authorList>
    </citation>
    <scope>NUCLEOTIDE SEQUENCE</scope>
    <source>
        <strain evidence="2">91-197</strain>
    </source>
</reference>
<dbReference type="PROSITE" id="PS51112">
    <property type="entry name" value="AMMECR1"/>
    <property type="match status" value="1"/>
</dbReference>
<evidence type="ECO:0000313" key="4">
    <source>
        <dbReference type="Proteomes" id="UP000218676"/>
    </source>
</evidence>
<protein>
    <submittedName>
        <fullName evidence="3">AmmeMemoRadiSam system protein A</fullName>
    </submittedName>
</protein>
<dbReference type="InterPro" id="IPR023473">
    <property type="entry name" value="AMMECR1"/>
</dbReference>